<dbReference type="AlphaFoldDB" id="A0A0D9VVL0"/>
<sequence length="76" mass="8050">ESLRVGVARCARPCVASPTSAAVRVSGASGELRCAFHPGIQRIGLHLPPLHAQFLLGKLLVEEGKAYKNGNGRFNV</sequence>
<dbReference type="HOGENOM" id="CLU_2661772_0_0_1"/>
<dbReference type="EnsemblPlants" id="LPERR03G19280.1">
    <property type="protein sequence ID" value="LPERR03G19280.1"/>
    <property type="gene ID" value="LPERR03G19280"/>
</dbReference>
<dbReference type="Gramene" id="LPERR03G19280.1">
    <property type="protein sequence ID" value="LPERR03G19280.1"/>
    <property type="gene ID" value="LPERR03G19280"/>
</dbReference>
<evidence type="ECO:0000313" key="2">
    <source>
        <dbReference type="Proteomes" id="UP000032180"/>
    </source>
</evidence>
<proteinExistence type="predicted"/>
<reference evidence="1" key="3">
    <citation type="submission" date="2015-04" db="UniProtKB">
        <authorList>
            <consortium name="EnsemblPlants"/>
        </authorList>
    </citation>
    <scope>IDENTIFICATION</scope>
</reference>
<evidence type="ECO:0000313" key="1">
    <source>
        <dbReference type="EnsemblPlants" id="LPERR03G19280.1"/>
    </source>
</evidence>
<keyword evidence="2" id="KW-1185">Reference proteome</keyword>
<dbReference type="Proteomes" id="UP000032180">
    <property type="component" value="Chromosome 3"/>
</dbReference>
<reference evidence="1 2" key="1">
    <citation type="submission" date="2012-08" db="EMBL/GenBank/DDBJ databases">
        <title>Oryza genome evolution.</title>
        <authorList>
            <person name="Wing R.A."/>
        </authorList>
    </citation>
    <scope>NUCLEOTIDE SEQUENCE</scope>
</reference>
<organism evidence="1 2">
    <name type="scientific">Leersia perrieri</name>
    <dbReference type="NCBI Taxonomy" id="77586"/>
    <lineage>
        <taxon>Eukaryota</taxon>
        <taxon>Viridiplantae</taxon>
        <taxon>Streptophyta</taxon>
        <taxon>Embryophyta</taxon>
        <taxon>Tracheophyta</taxon>
        <taxon>Spermatophyta</taxon>
        <taxon>Magnoliopsida</taxon>
        <taxon>Liliopsida</taxon>
        <taxon>Poales</taxon>
        <taxon>Poaceae</taxon>
        <taxon>BOP clade</taxon>
        <taxon>Oryzoideae</taxon>
        <taxon>Oryzeae</taxon>
        <taxon>Oryzinae</taxon>
        <taxon>Leersia</taxon>
    </lineage>
</organism>
<accession>A0A0D9VVL0</accession>
<reference evidence="2" key="2">
    <citation type="submission" date="2013-12" db="EMBL/GenBank/DDBJ databases">
        <authorList>
            <person name="Yu Y."/>
            <person name="Lee S."/>
            <person name="de Baynast K."/>
            <person name="Wissotski M."/>
            <person name="Liu L."/>
            <person name="Talag J."/>
            <person name="Goicoechea J."/>
            <person name="Angelova A."/>
            <person name="Jetty R."/>
            <person name="Kudrna D."/>
            <person name="Golser W."/>
            <person name="Rivera L."/>
            <person name="Zhang J."/>
            <person name="Wing R."/>
        </authorList>
    </citation>
    <scope>NUCLEOTIDE SEQUENCE</scope>
</reference>
<protein>
    <submittedName>
        <fullName evidence="1">Uncharacterized protein</fullName>
    </submittedName>
</protein>
<name>A0A0D9VVL0_9ORYZ</name>